<gene>
    <name evidence="1" type="ORF">M0811_10965</name>
</gene>
<evidence type="ECO:0000313" key="1">
    <source>
        <dbReference type="EMBL" id="KAJ5070493.1"/>
    </source>
</evidence>
<protein>
    <submittedName>
        <fullName evidence="1">Uncharacterized protein</fullName>
    </submittedName>
</protein>
<comment type="caution">
    <text evidence="1">The sequence shown here is derived from an EMBL/GenBank/DDBJ whole genome shotgun (WGS) entry which is preliminary data.</text>
</comment>
<reference evidence="1" key="1">
    <citation type="submission" date="2022-10" db="EMBL/GenBank/DDBJ databases">
        <title>Novel sulphate-reducing endosymbionts in the free-living metamonad Anaeramoeba.</title>
        <authorList>
            <person name="Jerlstrom-Hultqvist J."/>
            <person name="Cepicka I."/>
            <person name="Gallot-Lavallee L."/>
            <person name="Salas-Leiva D."/>
            <person name="Curtis B.A."/>
            <person name="Zahonova K."/>
            <person name="Pipaliya S."/>
            <person name="Dacks J."/>
            <person name="Roger A.J."/>
        </authorList>
    </citation>
    <scope>NUCLEOTIDE SEQUENCE</scope>
    <source>
        <strain evidence="1">BMAN</strain>
    </source>
</reference>
<evidence type="ECO:0000313" key="2">
    <source>
        <dbReference type="Proteomes" id="UP001149090"/>
    </source>
</evidence>
<dbReference type="AlphaFoldDB" id="A0A9Q0LFD7"/>
<dbReference type="EMBL" id="JAPDFW010000095">
    <property type="protein sequence ID" value="KAJ5070493.1"/>
    <property type="molecule type" value="Genomic_DNA"/>
</dbReference>
<dbReference type="OrthoDB" id="25620at2759"/>
<accession>A0A9Q0LFD7</accession>
<name>A0A9Q0LFD7_ANAIG</name>
<keyword evidence="2" id="KW-1185">Reference proteome</keyword>
<organism evidence="1 2">
    <name type="scientific">Anaeramoeba ignava</name>
    <name type="common">Anaerobic marine amoeba</name>
    <dbReference type="NCBI Taxonomy" id="1746090"/>
    <lineage>
        <taxon>Eukaryota</taxon>
        <taxon>Metamonada</taxon>
        <taxon>Anaeramoebidae</taxon>
        <taxon>Anaeramoeba</taxon>
    </lineage>
</organism>
<sequence>MKTADNFIFGGWTSVVELIQIEFPKNSKIARKIKWAIYYEPSHGPHFGGDVGIYSRSGNPTHDFDIFLSFWFFLSNSPKNIEKGDSLNYYLAGKRSSPLKTHFCI</sequence>
<proteinExistence type="predicted"/>
<dbReference type="Proteomes" id="UP001149090">
    <property type="component" value="Unassembled WGS sequence"/>
</dbReference>